<dbReference type="InterPro" id="IPR032816">
    <property type="entry name" value="VTT_dom"/>
</dbReference>
<protein>
    <submittedName>
        <fullName evidence="4">VTT domain-containing protein</fullName>
    </submittedName>
</protein>
<evidence type="ECO:0000313" key="5">
    <source>
        <dbReference type="Proteomes" id="UP001172721"/>
    </source>
</evidence>
<feature type="transmembrane region" description="Helical" evidence="2">
    <location>
        <begin position="20"/>
        <end position="44"/>
    </location>
</feature>
<dbReference type="RefSeq" id="WP_301166267.1">
    <property type="nucleotide sequence ID" value="NZ_JAUHTR010000006.1"/>
</dbReference>
<feature type="transmembrane region" description="Helical" evidence="2">
    <location>
        <begin position="132"/>
        <end position="150"/>
    </location>
</feature>
<dbReference type="EMBL" id="JAUHTR010000006">
    <property type="protein sequence ID" value="MDN4525223.1"/>
    <property type="molecule type" value="Genomic_DNA"/>
</dbReference>
<feature type="transmembrane region" description="Helical" evidence="2">
    <location>
        <begin position="170"/>
        <end position="188"/>
    </location>
</feature>
<feature type="transmembrane region" description="Helical" evidence="2">
    <location>
        <begin position="50"/>
        <end position="74"/>
    </location>
</feature>
<keyword evidence="2" id="KW-0812">Transmembrane</keyword>
<accession>A0ABT8HWR2</accession>
<evidence type="ECO:0000256" key="2">
    <source>
        <dbReference type="SAM" id="Phobius"/>
    </source>
</evidence>
<organism evidence="4 5">
    <name type="scientific">Fictibacillus fluitans</name>
    <dbReference type="NCBI Taxonomy" id="3058422"/>
    <lineage>
        <taxon>Bacteria</taxon>
        <taxon>Bacillati</taxon>
        <taxon>Bacillota</taxon>
        <taxon>Bacilli</taxon>
        <taxon>Bacillales</taxon>
        <taxon>Fictibacillaceae</taxon>
        <taxon>Fictibacillus</taxon>
    </lineage>
</organism>
<name>A0ABT8HWR2_9BACL</name>
<dbReference type="PANTHER" id="PTHR42709:SF9">
    <property type="entry name" value="ALKALINE PHOSPHATASE LIKE PROTEIN"/>
    <property type="match status" value="1"/>
</dbReference>
<keyword evidence="2" id="KW-0472">Membrane</keyword>
<dbReference type="PANTHER" id="PTHR42709">
    <property type="entry name" value="ALKALINE PHOSPHATASE LIKE PROTEIN"/>
    <property type="match status" value="1"/>
</dbReference>
<keyword evidence="5" id="KW-1185">Reference proteome</keyword>
<comment type="similarity">
    <text evidence="1">Belongs to the DedA family.</text>
</comment>
<dbReference type="InterPro" id="IPR051311">
    <property type="entry name" value="DedA_domain"/>
</dbReference>
<keyword evidence="2" id="KW-1133">Transmembrane helix</keyword>
<evidence type="ECO:0000313" key="4">
    <source>
        <dbReference type="EMBL" id="MDN4525223.1"/>
    </source>
</evidence>
<evidence type="ECO:0000256" key="1">
    <source>
        <dbReference type="ARBA" id="ARBA00010792"/>
    </source>
</evidence>
<sequence length="197" mass="21966">MNVVFEMIFHFLRELGAAGLFIGTALEASSVPFPGALVILIYGFLLKPGLIGTVLLALAVSAVYTLFSYVPYMIGYKLESKMREKFDEKKVEKTKRVFKKYGEWSIALSRPFGIGNYVSYAAGMSKVNRWKFGGLTFIGVFPLAIAMLFLGRLGEIKTVNSVLEASQTYILIGVGVLLLCFLLYKFVYKNRKRRAAG</sequence>
<comment type="caution">
    <text evidence="4">The sequence shown here is derived from an EMBL/GenBank/DDBJ whole genome shotgun (WGS) entry which is preliminary data.</text>
</comment>
<reference evidence="4" key="1">
    <citation type="submission" date="2023-07" db="EMBL/GenBank/DDBJ databases">
        <title>Fictibacillus sp. isolated from freshwater pond.</title>
        <authorList>
            <person name="Kirdat K."/>
            <person name="Bhat A."/>
            <person name="Mourya A."/>
            <person name="Yadav A."/>
        </authorList>
    </citation>
    <scope>NUCLEOTIDE SEQUENCE</scope>
    <source>
        <strain evidence="4">NE201</strain>
    </source>
</reference>
<feature type="domain" description="VTT" evidence="3">
    <location>
        <begin position="33"/>
        <end position="152"/>
    </location>
</feature>
<proteinExistence type="inferred from homology"/>
<gene>
    <name evidence="4" type="ORF">QYB97_12075</name>
</gene>
<dbReference type="Proteomes" id="UP001172721">
    <property type="component" value="Unassembled WGS sequence"/>
</dbReference>
<dbReference type="Pfam" id="PF09335">
    <property type="entry name" value="VTT_dom"/>
    <property type="match status" value="1"/>
</dbReference>
<evidence type="ECO:0000259" key="3">
    <source>
        <dbReference type="Pfam" id="PF09335"/>
    </source>
</evidence>